<proteinExistence type="inferred from homology"/>
<evidence type="ECO:0000313" key="11">
    <source>
        <dbReference type="Proteomes" id="UP001501842"/>
    </source>
</evidence>
<protein>
    <recommendedName>
        <fullName evidence="2">chitinase</fullName>
        <ecNumber evidence="2">3.2.1.14</ecNumber>
    </recommendedName>
</protein>
<dbReference type="RefSeq" id="WP_344449924.1">
    <property type="nucleotide sequence ID" value="NZ_BAAATZ010000006.1"/>
</dbReference>
<comment type="catalytic activity">
    <reaction evidence="1">
        <text>Random endo-hydrolysis of N-acetyl-beta-D-glucosaminide (1-&gt;4)-beta-linkages in chitin and chitodextrins.</text>
        <dbReference type="EC" id="3.2.1.14"/>
    </reaction>
</comment>
<evidence type="ECO:0000256" key="7">
    <source>
        <dbReference type="RuleBase" id="RU004453"/>
    </source>
</evidence>
<dbReference type="Gene3D" id="3.20.20.80">
    <property type="entry name" value="Glycosidases"/>
    <property type="match status" value="1"/>
</dbReference>
<organism evidence="10 11">
    <name type="scientific">Actinocorallia aurantiaca</name>
    <dbReference type="NCBI Taxonomy" id="46204"/>
    <lineage>
        <taxon>Bacteria</taxon>
        <taxon>Bacillati</taxon>
        <taxon>Actinomycetota</taxon>
        <taxon>Actinomycetes</taxon>
        <taxon>Streptosporangiales</taxon>
        <taxon>Thermomonosporaceae</taxon>
        <taxon>Actinocorallia</taxon>
    </lineage>
</organism>
<dbReference type="PANTHER" id="PTHR11177">
    <property type="entry name" value="CHITINASE"/>
    <property type="match status" value="1"/>
</dbReference>
<feature type="signal peptide" evidence="8">
    <location>
        <begin position="1"/>
        <end position="24"/>
    </location>
</feature>
<keyword evidence="4" id="KW-0119">Carbohydrate metabolism</keyword>
<dbReference type="EC" id="3.2.1.14" evidence="2"/>
<dbReference type="Pfam" id="PF00704">
    <property type="entry name" value="Glyco_hydro_18"/>
    <property type="match status" value="1"/>
</dbReference>
<accession>A0ABN3U4V5</accession>
<keyword evidence="4" id="KW-0146">Chitin degradation</keyword>
<comment type="caution">
    <text evidence="10">The sequence shown here is derived from an EMBL/GenBank/DDBJ whole genome shotgun (WGS) entry which is preliminary data.</text>
</comment>
<dbReference type="SUPFAM" id="SSF51445">
    <property type="entry name" value="(Trans)glycosidases"/>
    <property type="match status" value="1"/>
</dbReference>
<evidence type="ECO:0000256" key="5">
    <source>
        <dbReference type="ARBA" id="ARBA00023295"/>
    </source>
</evidence>
<keyword evidence="3 6" id="KW-0378">Hydrolase</keyword>
<evidence type="ECO:0000256" key="2">
    <source>
        <dbReference type="ARBA" id="ARBA00012729"/>
    </source>
</evidence>
<name>A0ABN3U4V5_9ACTN</name>
<dbReference type="PANTHER" id="PTHR11177:SF317">
    <property type="entry name" value="CHITINASE 12-RELATED"/>
    <property type="match status" value="1"/>
</dbReference>
<dbReference type="CDD" id="cd06548">
    <property type="entry name" value="GH18_chitinase"/>
    <property type="match status" value="1"/>
</dbReference>
<dbReference type="InterPro" id="IPR001223">
    <property type="entry name" value="Glyco_hydro18_cat"/>
</dbReference>
<dbReference type="InterPro" id="IPR050314">
    <property type="entry name" value="Glycosyl_Hydrlase_18"/>
</dbReference>
<reference evidence="10 11" key="1">
    <citation type="journal article" date="2019" name="Int. J. Syst. Evol. Microbiol.">
        <title>The Global Catalogue of Microorganisms (GCM) 10K type strain sequencing project: providing services to taxonomists for standard genome sequencing and annotation.</title>
        <authorList>
            <consortium name="The Broad Institute Genomics Platform"/>
            <consortium name="The Broad Institute Genome Sequencing Center for Infectious Disease"/>
            <person name="Wu L."/>
            <person name="Ma J."/>
        </authorList>
    </citation>
    <scope>NUCLEOTIDE SEQUENCE [LARGE SCALE GENOMIC DNA]</scope>
    <source>
        <strain evidence="10 11">JCM 8201</strain>
    </source>
</reference>
<dbReference type="PROSITE" id="PS01095">
    <property type="entry name" value="GH18_1"/>
    <property type="match status" value="1"/>
</dbReference>
<dbReference type="InterPro" id="IPR029070">
    <property type="entry name" value="Chitinase_insertion_sf"/>
</dbReference>
<keyword evidence="11" id="KW-1185">Reference proteome</keyword>
<dbReference type="InterPro" id="IPR011583">
    <property type="entry name" value="Chitinase_II/V-like_cat"/>
</dbReference>
<keyword evidence="5 6" id="KW-0326">Glycosidase</keyword>
<gene>
    <name evidence="10" type="ORF">GCM10010439_19390</name>
</gene>
<evidence type="ECO:0000256" key="3">
    <source>
        <dbReference type="ARBA" id="ARBA00022801"/>
    </source>
</evidence>
<evidence type="ECO:0000256" key="1">
    <source>
        <dbReference type="ARBA" id="ARBA00000822"/>
    </source>
</evidence>
<dbReference type="SUPFAM" id="SSF54556">
    <property type="entry name" value="Chitinase insertion domain"/>
    <property type="match status" value="1"/>
</dbReference>
<keyword evidence="4" id="KW-0624">Polysaccharide degradation</keyword>
<dbReference type="InterPro" id="IPR017853">
    <property type="entry name" value="GH"/>
</dbReference>
<dbReference type="PROSITE" id="PS51910">
    <property type="entry name" value="GH18_2"/>
    <property type="match status" value="1"/>
</dbReference>
<dbReference type="EMBL" id="BAAATZ010000006">
    <property type="protein sequence ID" value="GAA2723619.1"/>
    <property type="molecule type" value="Genomic_DNA"/>
</dbReference>
<comment type="similarity">
    <text evidence="7">Belongs to the glycosyl hydrolase 18 family.</text>
</comment>
<evidence type="ECO:0000256" key="8">
    <source>
        <dbReference type="SAM" id="SignalP"/>
    </source>
</evidence>
<evidence type="ECO:0000256" key="4">
    <source>
        <dbReference type="ARBA" id="ARBA00023024"/>
    </source>
</evidence>
<dbReference type="InterPro" id="IPR001579">
    <property type="entry name" value="Glyco_hydro_18_chit_AS"/>
</dbReference>
<keyword evidence="8" id="KW-0732">Signal</keyword>
<evidence type="ECO:0000313" key="10">
    <source>
        <dbReference type="EMBL" id="GAA2723619.1"/>
    </source>
</evidence>
<sequence>MSRTLYWTAAAVLSGVLVASVPFALDAIEDDASGERKTAEQGETPGKREYERAGYFPRWASYQRKFQVKNLVTSGAVGNLTTIKYAFAELDSEGRCSVTAKASSGSSTAYDDYVRPYKAGASVDGVADGADSPLRGHFGQLMRLKAQYPDLKINLAIGGWTGSKYFSNAALTQASRKAAVDSCLDLFIRGDLPKSGTAGGPGAARGLFDGIDIDWEWPASPGYNDNVHRPEDKRNLTLLLAEFRRGLDAQEKKDGRRYGLTMFMPASPGDIKNIEAAKVHQYLDYGSLQGYDLHGQWDERANHQSNLYDVADDPGTPGKFSVDSALNAYLDAGWPASKMILGIPMYGRGWKGVPDENRGLWQKSKGGAKGAHEVGLEDYKVLIRRKGTVYRDDQAGAVWKYDGDTWWSYDDPELVKVKAAYIKDKKLRGGMFWSLDGDDDRASLSTALFKALS</sequence>
<dbReference type="Proteomes" id="UP001501842">
    <property type="component" value="Unassembled WGS sequence"/>
</dbReference>
<evidence type="ECO:0000256" key="6">
    <source>
        <dbReference type="RuleBase" id="RU000489"/>
    </source>
</evidence>
<evidence type="ECO:0000259" key="9">
    <source>
        <dbReference type="PROSITE" id="PS51910"/>
    </source>
</evidence>
<dbReference type="Gene3D" id="3.10.50.10">
    <property type="match status" value="1"/>
</dbReference>
<feature type="domain" description="GH18" evidence="9">
    <location>
        <begin position="50"/>
        <end position="453"/>
    </location>
</feature>
<dbReference type="SMART" id="SM00636">
    <property type="entry name" value="Glyco_18"/>
    <property type="match status" value="1"/>
</dbReference>
<feature type="chain" id="PRO_5047515072" description="chitinase" evidence="8">
    <location>
        <begin position="25"/>
        <end position="453"/>
    </location>
</feature>